<organism evidence="4 5">
    <name type="scientific">Coemansia reversa (strain ATCC 12441 / NRRL 1564)</name>
    <dbReference type="NCBI Taxonomy" id="763665"/>
    <lineage>
        <taxon>Eukaryota</taxon>
        <taxon>Fungi</taxon>
        <taxon>Fungi incertae sedis</taxon>
        <taxon>Zoopagomycota</taxon>
        <taxon>Kickxellomycotina</taxon>
        <taxon>Kickxellomycetes</taxon>
        <taxon>Kickxellales</taxon>
        <taxon>Kickxellaceae</taxon>
        <taxon>Coemansia</taxon>
    </lineage>
</organism>
<dbReference type="Proteomes" id="UP000242474">
    <property type="component" value="Unassembled WGS sequence"/>
</dbReference>
<evidence type="ECO:0000259" key="3">
    <source>
        <dbReference type="PROSITE" id="PS50014"/>
    </source>
</evidence>
<dbReference type="SUPFAM" id="SSF47370">
    <property type="entry name" value="Bromodomain"/>
    <property type="match status" value="1"/>
</dbReference>
<protein>
    <submittedName>
        <fullName evidence="4">Bromodomain-containing protein</fullName>
    </submittedName>
</protein>
<dbReference type="AlphaFoldDB" id="A0A2G5BJK5"/>
<dbReference type="EMBL" id="KZ303487">
    <property type="protein sequence ID" value="PIA19195.1"/>
    <property type="molecule type" value="Genomic_DNA"/>
</dbReference>
<sequence>MGDVAAPFLSQVKRKDAPDYYKVIRQPMDLGTMVRNLRSETYNSKRQFADHLQLVRDNCYTYNTE</sequence>
<dbReference type="PANTHER" id="PTHR47343:SF1">
    <property type="entry name" value="TRANSCRIPTIONAL ACTIVATOR SPT7"/>
    <property type="match status" value="1"/>
</dbReference>
<dbReference type="Gene3D" id="1.20.920.10">
    <property type="entry name" value="Bromodomain-like"/>
    <property type="match status" value="1"/>
</dbReference>
<evidence type="ECO:0000256" key="2">
    <source>
        <dbReference type="PROSITE-ProRule" id="PRU00035"/>
    </source>
</evidence>
<dbReference type="OrthoDB" id="21449at2759"/>
<dbReference type="STRING" id="763665.A0A2G5BJK5"/>
<keyword evidence="1 2" id="KW-0103">Bromodomain</keyword>
<dbReference type="PROSITE" id="PS00633">
    <property type="entry name" value="BROMODOMAIN_1"/>
    <property type="match status" value="1"/>
</dbReference>
<dbReference type="PANTHER" id="PTHR47343">
    <property type="entry name" value="TRANSCRIPTIONAL ACTIVATOR SPT7"/>
    <property type="match status" value="1"/>
</dbReference>
<reference evidence="4 5" key="1">
    <citation type="journal article" date="2015" name="Genome Biol. Evol.">
        <title>Phylogenomic analyses indicate that early fungi evolved digesting cell walls of algal ancestors of land plants.</title>
        <authorList>
            <person name="Chang Y."/>
            <person name="Wang S."/>
            <person name="Sekimoto S."/>
            <person name="Aerts A.L."/>
            <person name="Choi C."/>
            <person name="Clum A."/>
            <person name="LaButti K.M."/>
            <person name="Lindquist E.A."/>
            <person name="Yee Ngan C."/>
            <person name="Ohm R.A."/>
            <person name="Salamov A.A."/>
            <person name="Grigoriev I.V."/>
            <person name="Spatafora J.W."/>
            <person name="Berbee M.L."/>
        </authorList>
    </citation>
    <scope>NUCLEOTIDE SEQUENCE [LARGE SCALE GENOMIC DNA]</scope>
    <source>
        <strain evidence="4 5">NRRL 1564</strain>
    </source>
</reference>
<dbReference type="InterPro" id="IPR018359">
    <property type="entry name" value="Bromodomain_CS"/>
</dbReference>
<dbReference type="GO" id="GO:0006325">
    <property type="term" value="P:chromatin organization"/>
    <property type="evidence" value="ECO:0007669"/>
    <property type="project" value="UniProtKB-ARBA"/>
</dbReference>
<dbReference type="InterPro" id="IPR037782">
    <property type="entry name" value="Spt7"/>
</dbReference>
<dbReference type="InterPro" id="IPR001487">
    <property type="entry name" value="Bromodomain"/>
</dbReference>
<evidence type="ECO:0000256" key="1">
    <source>
        <dbReference type="ARBA" id="ARBA00023117"/>
    </source>
</evidence>
<dbReference type="GO" id="GO:0046695">
    <property type="term" value="C:SLIK (SAGA-like) complex"/>
    <property type="evidence" value="ECO:0007669"/>
    <property type="project" value="InterPro"/>
</dbReference>
<feature type="non-terminal residue" evidence="4">
    <location>
        <position position="65"/>
    </location>
</feature>
<gene>
    <name evidence="4" type="ORF">COEREDRAFT_37223</name>
</gene>
<accession>A0A2G5BJK5</accession>
<keyword evidence="5" id="KW-1185">Reference proteome</keyword>
<name>A0A2G5BJK5_COERN</name>
<dbReference type="Pfam" id="PF00439">
    <property type="entry name" value="Bromodomain"/>
    <property type="match status" value="1"/>
</dbReference>
<proteinExistence type="predicted"/>
<dbReference type="PROSITE" id="PS50014">
    <property type="entry name" value="BROMODOMAIN_2"/>
    <property type="match status" value="1"/>
</dbReference>
<dbReference type="SMART" id="SM00297">
    <property type="entry name" value="BROMO"/>
    <property type="match status" value="1"/>
</dbReference>
<feature type="domain" description="Bromo" evidence="3">
    <location>
        <begin position="1"/>
        <end position="65"/>
    </location>
</feature>
<dbReference type="GO" id="GO:0000124">
    <property type="term" value="C:SAGA complex"/>
    <property type="evidence" value="ECO:0007669"/>
    <property type="project" value="InterPro"/>
</dbReference>
<evidence type="ECO:0000313" key="5">
    <source>
        <dbReference type="Proteomes" id="UP000242474"/>
    </source>
</evidence>
<dbReference type="PRINTS" id="PR00503">
    <property type="entry name" value="BROMODOMAIN"/>
</dbReference>
<evidence type="ECO:0000313" key="4">
    <source>
        <dbReference type="EMBL" id="PIA19195.1"/>
    </source>
</evidence>
<dbReference type="InterPro" id="IPR036427">
    <property type="entry name" value="Bromodomain-like_sf"/>
</dbReference>